<reference evidence="3" key="1">
    <citation type="journal article" date="2010" name="Stand. Genomic Sci.">
        <title>Complete genome sequence of 'Thermobaculum terrenum' type strain (YNP1).</title>
        <authorList>
            <person name="Kiss H."/>
            <person name="Cleland D."/>
            <person name="Lapidus A."/>
            <person name="Lucas S."/>
            <person name="Glavina Del Rio T."/>
            <person name="Nolan M."/>
            <person name="Tice H."/>
            <person name="Han C."/>
            <person name="Goodwin L."/>
            <person name="Pitluck S."/>
            <person name="Liolios K."/>
            <person name="Ivanova N."/>
            <person name="Mavromatis K."/>
            <person name="Ovchinnikova G."/>
            <person name="Pati A."/>
            <person name="Chen A."/>
            <person name="Palaniappan K."/>
            <person name="Land M."/>
            <person name="Hauser L."/>
            <person name="Chang Y."/>
            <person name="Jeffries C."/>
            <person name="Lu M."/>
            <person name="Brettin T."/>
            <person name="Detter J."/>
            <person name="Goker M."/>
            <person name="Tindall B."/>
            <person name="Beck B."/>
            <person name="McDermott T."/>
            <person name="Woyke T."/>
            <person name="Bristow J."/>
            <person name="Eisen J."/>
            <person name="Markowitz V."/>
            <person name="Hugenholtz P."/>
            <person name="Kyrpides N."/>
            <person name="Klenk H."/>
            <person name="Cheng J."/>
        </authorList>
    </citation>
    <scope>NUCLEOTIDE SEQUENCE [LARGE SCALE GENOMIC DNA]</scope>
    <source>
        <strain evidence="3">ATCC BAA-798 / YNP1</strain>
    </source>
</reference>
<feature type="transmembrane region" description="Helical" evidence="1">
    <location>
        <begin position="82"/>
        <end position="99"/>
    </location>
</feature>
<feature type="transmembrane region" description="Helical" evidence="1">
    <location>
        <begin position="16"/>
        <end position="35"/>
    </location>
</feature>
<gene>
    <name evidence="2" type="ordered locus">Tter_0404</name>
</gene>
<evidence type="ECO:0008006" key="4">
    <source>
        <dbReference type="Google" id="ProtNLM"/>
    </source>
</evidence>
<dbReference type="KEGG" id="ttr:Tter_0404"/>
<evidence type="ECO:0000313" key="3">
    <source>
        <dbReference type="Proteomes" id="UP000000323"/>
    </source>
</evidence>
<proteinExistence type="predicted"/>
<evidence type="ECO:0000313" key="2">
    <source>
        <dbReference type="EMBL" id="ACZ41326.1"/>
    </source>
</evidence>
<dbReference type="InterPro" id="IPR021414">
    <property type="entry name" value="DUF3054"/>
</dbReference>
<keyword evidence="1" id="KW-0812">Transmembrane</keyword>
<dbReference type="PANTHER" id="PTHR35283:SF3">
    <property type="entry name" value="T12C22.21 PROTEIN"/>
    <property type="match status" value="1"/>
</dbReference>
<name>D1CEH0_THET1</name>
<sequence>MSVAERERPLGRGTTYLLVAGDVLAIVLFVVLGFRSHHIQVHYLANLIRVATPLLAGWFIVSMFTGAYRPTAVLGEFMKRSALTWIGGILLGLLIRGLVLREGFIFTFMLVTLAVTGVLLLGWRLVYFLIISGRSPSR</sequence>
<dbReference type="RefSeq" id="WP_012874361.1">
    <property type="nucleotide sequence ID" value="NC_013525.1"/>
</dbReference>
<feature type="transmembrane region" description="Helical" evidence="1">
    <location>
        <begin position="41"/>
        <end position="61"/>
    </location>
</feature>
<keyword evidence="1" id="KW-0472">Membrane</keyword>
<dbReference type="EMBL" id="CP001825">
    <property type="protein sequence ID" value="ACZ41326.1"/>
    <property type="molecule type" value="Genomic_DNA"/>
</dbReference>
<accession>D1CEH0</accession>
<dbReference type="AlphaFoldDB" id="D1CEH0"/>
<dbReference type="STRING" id="525904.Tter_0404"/>
<organism evidence="2 3">
    <name type="scientific">Thermobaculum terrenum (strain ATCC BAA-798 / CCMEE 7001 / YNP1)</name>
    <dbReference type="NCBI Taxonomy" id="525904"/>
    <lineage>
        <taxon>Bacteria</taxon>
        <taxon>Bacillati</taxon>
        <taxon>Chloroflexota</taxon>
        <taxon>Chloroflexia</taxon>
        <taxon>Candidatus Thermobaculales</taxon>
        <taxon>Candidatus Thermobaculaceae</taxon>
        <taxon>Thermobaculum</taxon>
    </lineage>
</organism>
<keyword evidence="3" id="KW-1185">Reference proteome</keyword>
<dbReference type="Proteomes" id="UP000000323">
    <property type="component" value="Chromosome 1"/>
</dbReference>
<dbReference type="PANTHER" id="PTHR35283">
    <property type="entry name" value="T12C22.21 PROTEIN"/>
    <property type="match status" value="1"/>
</dbReference>
<feature type="transmembrane region" description="Helical" evidence="1">
    <location>
        <begin position="105"/>
        <end position="130"/>
    </location>
</feature>
<protein>
    <recommendedName>
        <fullName evidence="4">DUF3054 domain-containing protein</fullName>
    </recommendedName>
</protein>
<dbReference type="OrthoDB" id="26176at2"/>
<dbReference type="TCDB" id="9.B.185.1.7">
    <property type="family name" value="the putative bacterial archaeal holin (bah) family"/>
</dbReference>
<keyword evidence="1" id="KW-1133">Transmembrane helix</keyword>
<dbReference type="Pfam" id="PF11255">
    <property type="entry name" value="DUF3054"/>
    <property type="match status" value="1"/>
</dbReference>
<dbReference type="HOGENOM" id="CLU_143267_0_0_0"/>
<evidence type="ECO:0000256" key="1">
    <source>
        <dbReference type="SAM" id="Phobius"/>
    </source>
</evidence>